<keyword evidence="8" id="KW-1185">Reference proteome</keyword>
<feature type="domain" description="Exonuclease" evidence="6">
    <location>
        <begin position="395"/>
        <end position="588"/>
    </location>
</feature>
<dbReference type="PANTHER" id="PTHR12801:SF112">
    <property type="entry name" value="RNA EXONUCLEASE 3"/>
    <property type="match status" value="1"/>
</dbReference>
<gene>
    <name evidence="7" type="ORF">LMH87_000070</name>
</gene>
<keyword evidence="4" id="KW-0269">Exonuclease</keyword>
<feature type="compositionally biased region" description="Low complexity" evidence="5">
    <location>
        <begin position="109"/>
        <end position="120"/>
    </location>
</feature>
<dbReference type="GO" id="GO:0003676">
    <property type="term" value="F:nucleic acid binding"/>
    <property type="evidence" value="ECO:0007669"/>
    <property type="project" value="InterPro"/>
</dbReference>
<feature type="region of interest" description="Disordered" evidence="5">
    <location>
        <begin position="28"/>
        <end position="120"/>
    </location>
</feature>
<name>A0A9W8QEQ9_AKAMU</name>
<comment type="similarity">
    <text evidence="1">Belongs to the REXO1/REXO3 family.</text>
</comment>
<comment type="caution">
    <text evidence="7">The sequence shown here is derived from an EMBL/GenBank/DDBJ whole genome shotgun (WGS) entry which is preliminary data.</text>
</comment>
<dbReference type="CDD" id="cd06145">
    <property type="entry name" value="REX1_like"/>
    <property type="match status" value="1"/>
</dbReference>
<dbReference type="AlphaFoldDB" id="A0A9W8QEQ9"/>
<dbReference type="InterPro" id="IPR012337">
    <property type="entry name" value="RNaseH-like_sf"/>
</dbReference>
<keyword evidence="2" id="KW-0540">Nuclease</keyword>
<dbReference type="InterPro" id="IPR013520">
    <property type="entry name" value="Ribonucl_H"/>
</dbReference>
<feature type="compositionally biased region" description="Polar residues" evidence="5">
    <location>
        <begin position="30"/>
        <end position="55"/>
    </location>
</feature>
<dbReference type="InterPro" id="IPR036397">
    <property type="entry name" value="RNaseH_sf"/>
</dbReference>
<evidence type="ECO:0000259" key="6">
    <source>
        <dbReference type="SMART" id="SM00479"/>
    </source>
</evidence>
<dbReference type="PANTHER" id="PTHR12801">
    <property type="entry name" value="RNA EXONUCLEASE REXO1 / RECO3 FAMILY MEMBER-RELATED"/>
    <property type="match status" value="1"/>
</dbReference>
<dbReference type="Proteomes" id="UP001144673">
    <property type="component" value="Chromosome 6"/>
</dbReference>
<evidence type="ECO:0000256" key="4">
    <source>
        <dbReference type="ARBA" id="ARBA00022839"/>
    </source>
</evidence>
<organism evidence="7 8">
    <name type="scientific">Akanthomyces muscarius</name>
    <name type="common">Entomopathogenic fungus</name>
    <name type="synonym">Lecanicillium muscarium</name>
    <dbReference type="NCBI Taxonomy" id="2231603"/>
    <lineage>
        <taxon>Eukaryota</taxon>
        <taxon>Fungi</taxon>
        <taxon>Dikarya</taxon>
        <taxon>Ascomycota</taxon>
        <taxon>Pezizomycotina</taxon>
        <taxon>Sordariomycetes</taxon>
        <taxon>Hypocreomycetidae</taxon>
        <taxon>Hypocreales</taxon>
        <taxon>Cordycipitaceae</taxon>
        <taxon>Akanthomyces</taxon>
    </lineage>
</organism>
<protein>
    <recommendedName>
        <fullName evidence="6">Exonuclease domain-containing protein</fullName>
    </recommendedName>
</protein>
<dbReference type="GeneID" id="80887229"/>
<sequence length="643" mass="69462">MSLKASLKHIACPAGSQCSAFECLFGSHGNGTDSPEASTGPSSTQEGATMASGSGSNTGGVREAMHLDRPEPTSSSTVANPPGSRLAHAASHTSLAPSIRSMKRPVSPAKPKTAPAPTAAVPVKQESLNPRLLKHSPASHEMRLKLVKMLHKKYTEHNDRLKQDAKDNQQRLILSDQAIITRVLDEEEAVAVGKAAVYSNIMKNIILKYTRLKPKEWISEREKEMPPSKKRQRDVMEGNAVIVQTGLTSAQEVTLLRRLLTPVDALADMGYVPRAPTEEEVTKSKEGVAGADNWEECDRCAQRFQVFVGRRQEDGALTSGGACNFHWGKMSFPEKVPGDHGQQPKVWLCCGEHVGDSVGCFTHPNHVFKANNPSRLASVLNFATTPENPAVPTDRAVCFDGEMGYTVYGMELIRLTATSWPDGAEILDVLVCPLGEILDLNTRFSGVKPDHLAQAEAWRSGDPLVPPTSGDSEEGQAIKKRLRVVSSPAVARDLLFSLLSPSTPLIGHGLENDLNSVRIIHPTLFDTVLAFPHKKGLPSRNSLKQLMSTLLNRKIQEHQGSDMVGHDSAEDARAAGELARLKVAREWADMKRAGWKVVDGEFVSPTAVGGAGTSNNSGAGALTEAFIEKDAEKAADEWLAANM</sequence>
<dbReference type="KEGG" id="amus:LMH87_000070"/>
<evidence type="ECO:0000256" key="1">
    <source>
        <dbReference type="ARBA" id="ARBA00006357"/>
    </source>
</evidence>
<evidence type="ECO:0000256" key="5">
    <source>
        <dbReference type="SAM" id="MobiDB-lite"/>
    </source>
</evidence>
<evidence type="ECO:0000313" key="8">
    <source>
        <dbReference type="Proteomes" id="UP001144673"/>
    </source>
</evidence>
<dbReference type="GO" id="GO:0005634">
    <property type="term" value="C:nucleus"/>
    <property type="evidence" value="ECO:0007669"/>
    <property type="project" value="TreeGrafter"/>
</dbReference>
<evidence type="ECO:0000313" key="7">
    <source>
        <dbReference type="EMBL" id="KAJ4154794.1"/>
    </source>
</evidence>
<proteinExistence type="inferred from homology"/>
<accession>A0A9W8QEQ9</accession>
<dbReference type="GO" id="GO:0004527">
    <property type="term" value="F:exonuclease activity"/>
    <property type="evidence" value="ECO:0007669"/>
    <property type="project" value="UniProtKB-KW"/>
</dbReference>
<dbReference type="InterPro" id="IPR047021">
    <property type="entry name" value="REXO1/3/4-like"/>
</dbReference>
<dbReference type="SUPFAM" id="SSF53098">
    <property type="entry name" value="Ribonuclease H-like"/>
    <property type="match status" value="1"/>
</dbReference>
<evidence type="ECO:0000256" key="2">
    <source>
        <dbReference type="ARBA" id="ARBA00022722"/>
    </source>
</evidence>
<dbReference type="RefSeq" id="XP_056054918.1">
    <property type="nucleotide sequence ID" value="XM_056197919.1"/>
</dbReference>
<dbReference type="EMBL" id="JAJHUN010000007">
    <property type="protein sequence ID" value="KAJ4154794.1"/>
    <property type="molecule type" value="Genomic_DNA"/>
</dbReference>
<dbReference type="InterPro" id="IPR034922">
    <property type="entry name" value="REX1-like_exo"/>
</dbReference>
<keyword evidence="3" id="KW-0378">Hydrolase</keyword>
<dbReference type="Gene3D" id="3.30.420.10">
    <property type="entry name" value="Ribonuclease H-like superfamily/Ribonuclease H"/>
    <property type="match status" value="1"/>
</dbReference>
<dbReference type="SMART" id="SM00479">
    <property type="entry name" value="EXOIII"/>
    <property type="match status" value="1"/>
</dbReference>
<reference evidence="7" key="1">
    <citation type="journal article" date="2023" name="Access Microbiol">
        <title>De-novo genome assembly for Akanthomyces muscarius, a biocontrol agent of insect agricultural pests.</title>
        <authorList>
            <person name="Erdos Z."/>
            <person name="Studholme D.J."/>
            <person name="Raymond B."/>
            <person name="Sharma M."/>
        </authorList>
    </citation>
    <scope>NUCLEOTIDE SEQUENCE</scope>
    <source>
        <strain evidence="7">Ve6</strain>
    </source>
</reference>
<evidence type="ECO:0000256" key="3">
    <source>
        <dbReference type="ARBA" id="ARBA00022801"/>
    </source>
</evidence>